<dbReference type="GO" id="GO:0071008">
    <property type="term" value="C:U2-type post-mRNA release spliceosomal complex"/>
    <property type="evidence" value="ECO:0007669"/>
    <property type="project" value="InterPro"/>
</dbReference>
<evidence type="ECO:0000256" key="3">
    <source>
        <dbReference type="SAM" id="Coils"/>
    </source>
</evidence>
<feature type="compositionally biased region" description="Basic residues" evidence="4">
    <location>
        <begin position="1"/>
        <end position="12"/>
    </location>
</feature>
<keyword evidence="6" id="KW-1185">Reference proteome</keyword>
<keyword evidence="2" id="KW-0539">Nucleus</keyword>
<dbReference type="Pfam" id="PF15458">
    <property type="entry name" value="NTR2"/>
    <property type="match status" value="1"/>
</dbReference>
<feature type="compositionally biased region" description="Acidic residues" evidence="4">
    <location>
        <begin position="246"/>
        <end position="256"/>
    </location>
</feature>
<reference evidence="5" key="1">
    <citation type="submission" date="2023-02" db="EMBL/GenBank/DDBJ databases">
        <title>Identification and recombinant expression of a fungal hydrolase from Papiliotrema laurentii that hydrolyzes apple cutin and clears colloidal polyester polyurethane.</title>
        <authorList>
            <consortium name="DOE Joint Genome Institute"/>
            <person name="Roman V.A."/>
            <person name="Bojanowski C."/>
            <person name="Crable B.R."/>
            <person name="Wagner D.N."/>
            <person name="Hung C.S."/>
            <person name="Nadeau L.J."/>
            <person name="Schratz L."/>
            <person name="Haridas S."/>
            <person name="Pangilinan J."/>
            <person name="Lipzen A."/>
            <person name="Na H."/>
            <person name="Yan M."/>
            <person name="Ng V."/>
            <person name="Grigoriev I.V."/>
            <person name="Spatafora J.W."/>
            <person name="Barlow D."/>
            <person name="Biffinger J."/>
            <person name="Kelley-Loughnane N."/>
            <person name="Varaljay V.A."/>
            <person name="Crookes-Goodson W.J."/>
        </authorList>
    </citation>
    <scope>NUCLEOTIDE SEQUENCE</scope>
    <source>
        <strain evidence="5">5307AH</strain>
    </source>
</reference>
<proteinExistence type="predicted"/>
<keyword evidence="3" id="KW-0175">Coiled coil</keyword>
<comment type="subcellular location">
    <subcellularLocation>
        <location evidence="1">Nucleus</location>
    </subcellularLocation>
</comment>
<dbReference type="InterPro" id="IPR012890">
    <property type="entry name" value="GCFC2-like"/>
</dbReference>
<evidence type="ECO:0000313" key="5">
    <source>
        <dbReference type="EMBL" id="KAK1923761.1"/>
    </source>
</evidence>
<dbReference type="PANTHER" id="PTHR12214">
    <property type="entry name" value="GC-RICH SEQUENCE DNA-BINDING FACTOR"/>
    <property type="match status" value="1"/>
</dbReference>
<feature type="region of interest" description="Disordered" evidence="4">
    <location>
        <begin position="462"/>
        <end position="527"/>
    </location>
</feature>
<feature type="compositionally biased region" description="Basic residues" evidence="4">
    <location>
        <begin position="65"/>
        <end position="75"/>
    </location>
</feature>
<accession>A0AAD9CX88</accession>
<feature type="compositionally biased region" description="Acidic residues" evidence="4">
    <location>
        <begin position="626"/>
        <end position="638"/>
    </location>
</feature>
<feature type="compositionally biased region" description="Basic residues" evidence="4">
    <location>
        <begin position="482"/>
        <end position="499"/>
    </location>
</feature>
<gene>
    <name evidence="5" type="ORF">DB88DRAFT_311963</name>
</gene>
<feature type="region of interest" description="Disordered" evidence="4">
    <location>
        <begin position="290"/>
        <end position="333"/>
    </location>
</feature>
<dbReference type="PANTHER" id="PTHR12214:SF0">
    <property type="entry name" value="LD29489P"/>
    <property type="match status" value="1"/>
</dbReference>
<feature type="region of interest" description="Disordered" evidence="4">
    <location>
        <begin position="1"/>
        <end position="104"/>
    </location>
</feature>
<name>A0AAD9CX88_PAPLA</name>
<feature type="coiled-coil region" evidence="3">
    <location>
        <begin position="343"/>
        <end position="395"/>
    </location>
</feature>
<evidence type="ECO:0000313" key="6">
    <source>
        <dbReference type="Proteomes" id="UP001182556"/>
    </source>
</evidence>
<comment type="caution">
    <text evidence="5">The sequence shown here is derived from an EMBL/GenBank/DDBJ whole genome shotgun (WGS) entry which is preliminary data.</text>
</comment>
<feature type="region of interest" description="Disordered" evidence="4">
    <location>
        <begin position="140"/>
        <end position="165"/>
    </location>
</feature>
<dbReference type="GO" id="GO:0000390">
    <property type="term" value="P:spliceosomal complex disassembly"/>
    <property type="evidence" value="ECO:0007669"/>
    <property type="project" value="InterPro"/>
</dbReference>
<feature type="region of interest" description="Disordered" evidence="4">
    <location>
        <begin position="617"/>
        <end position="643"/>
    </location>
</feature>
<dbReference type="InterPro" id="IPR028211">
    <property type="entry name" value="Ntr2"/>
</dbReference>
<dbReference type="Proteomes" id="UP001182556">
    <property type="component" value="Unassembled WGS sequence"/>
</dbReference>
<feature type="compositionally biased region" description="Basic and acidic residues" evidence="4">
    <location>
        <begin position="232"/>
        <end position="245"/>
    </location>
</feature>
<dbReference type="GO" id="GO:0003677">
    <property type="term" value="F:DNA binding"/>
    <property type="evidence" value="ECO:0007669"/>
    <property type="project" value="InterPro"/>
</dbReference>
<sequence>MFIKRAKSRPSLRARETDDAPLAGSPLKASVTVSTDDHEGLAGGSTSVTHDETEEAGVGSVMERKKAKNKEKKFGKGTSRLSFGMPDEGGSEGTPFKQRKSLLSQSIKLPSTPITTGPVVSSVASGSSATYSQEYLSHLKASTPSRASKTTDDDAMGEVVSDLSGEGGLSEAARMKYGSLIQEDTGAGIPDDATIVAARMKRQAKVMGAKRGLEGNEDYIALGNGQIAVWDDGEKGPHPESRLMREEDEGEDGDEDMADYTEANERLFLGKQANKSAARRLKGEIGELIDDREAEDEDDEETREWEEAQVRRGGTWEPERPVSKPQTIRTPASIPIARPLPTISSAQARVAKALAQVKSTQAEAQRNLEVAIKDLALLQDQEQDLRKEVERVEGKREWVEEFRGWVEMLGHFLEEKVPRLNDIEADAVHHLKERAEMINKRRNLDDEDDLSLFLGAPRPAADEVDELGRSQEVEAGPSSAVRKARRTERQSRRTKRQTRQVKQTQEEGYSTDSSLADGDADDYEDAQRELRRRTKGLLEDVRAEDFRDPRKGLAVKFADWRSRYEEEYVGAFGGLSMVQAWEFYARSEMVGWDPLRSSKSLDSFDWFHSLHEYSRPRPNKPAKAFDDDDDDMDVDDEPPLGPDGDLVIEMVSKTVVPLLTKQFENGSYDPYSTPQTRRAIDLVEVVADLTGKTSPKYVALLKAILGVFNTTIVDLATAVGVSMGQNAIPPPGFNPEARVALGRFVRKRVKLIKNVLLWRREAFMEVREYVNRIVGEVLRPVLERQWEGGGRELAQEVAAVAGNELRPDLMAFLREGPGRRAW</sequence>
<feature type="compositionally biased region" description="Acidic residues" evidence="4">
    <location>
        <begin position="292"/>
        <end position="304"/>
    </location>
</feature>
<evidence type="ECO:0000256" key="1">
    <source>
        <dbReference type="ARBA" id="ARBA00004123"/>
    </source>
</evidence>
<evidence type="ECO:0000256" key="2">
    <source>
        <dbReference type="ARBA" id="ARBA00023242"/>
    </source>
</evidence>
<organism evidence="5 6">
    <name type="scientific">Papiliotrema laurentii</name>
    <name type="common">Cryptococcus laurentii</name>
    <dbReference type="NCBI Taxonomy" id="5418"/>
    <lineage>
        <taxon>Eukaryota</taxon>
        <taxon>Fungi</taxon>
        <taxon>Dikarya</taxon>
        <taxon>Basidiomycota</taxon>
        <taxon>Agaricomycotina</taxon>
        <taxon>Tremellomycetes</taxon>
        <taxon>Tremellales</taxon>
        <taxon>Rhynchogastremaceae</taxon>
        <taxon>Papiliotrema</taxon>
    </lineage>
</organism>
<dbReference type="EMBL" id="JAODAN010000006">
    <property type="protein sequence ID" value="KAK1923761.1"/>
    <property type="molecule type" value="Genomic_DNA"/>
</dbReference>
<protein>
    <submittedName>
        <fullName evidence="5">Nineteen complex-related protein 2-domain-containing protein</fullName>
    </submittedName>
</protein>
<dbReference type="AlphaFoldDB" id="A0AAD9CX88"/>
<feature type="region of interest" description="Disordered" evidence="4">
    <location>
        <begin position="230"/>
        <end position="256"/>
    </location>
</feature>
<evidence type="ECO:0000256" key="4">
    <source>
        <dbReference type="SAM" id="MobiDB-lite"/>
    </source>
</evidence>